<accession>A0A4R9GDT5</accession>
<dbReference type="OrthoDB" id="345543at2"/>
<dbReference type="Proteomes" id="UP000298458">
    <property type="component" value="Unassembled WGS sequence"/>
</dbReference>
<organism evidence="3 4">
    <name type="scientific">Leptospira fletcheri</name>
    <dbReference type="NCBI Taxonomy" id="2484981"/>
    <lineage>
        <taxon>Bacteria</taxon>
        <taxon>Pseudomonadati</taxon>
        <taxon>Spirochaetota</taxon>
        <taxon>Spirochaetia</taxon>
        <taxon>Leptospirales</taxon>
        <taxon>Leptospiraceae</taxon>
        <taxon>Leptospira</taxon>
    </lineage>
</organism>
<dbReference type="PANTHER" id="PTHR33495">
    <property type="entry name" value="ANTI-SIGMA FACTOR ANTAGONIST TM_1081-RELATED-RELATED"/>
    <property type="match status" value="1"/>
</dbReference>
<evidence type="ECO:0000256" key="1">
    <source>
        <dbReference type="SAM" id="MobiDB-lite"/>
    </source>
</evidence>
<dbReference type="SUPFAM" id="SSF52091">
    <property type="entry name" value="SpoIIaa-like"/>
    <property type="match status" value="1"/>
</dbReference>
<protein>
    <submittedName>
        <fullName evidence="3">Anti-sigma factor antagonist</fullName>
    </submittedName>
</protein>
<dbReference type="CDD" id="cd07043">
    <property type="entry name" value="STAS_anti-anti-sigma_factors"/>
    <property type="match status" value="1"/>
</dbReference>
<dbReference type="AlphaFoldDB" id="A0A4R9GDT5"/>
<proteinExistence type="predicted"/>
<feature type="compositionally biased region" description="Basic and acidic residues" evidence="1">
    <location>
        <begin position="170"/>
        <end position="187"/>
    </location>
</feature>
<dbReference type="InterPro" id="IPR002645">
    <property type="entry name" value="STAS_dom"/>
</dbReference>
<evidence type="ECO:0000313" key="3">
    <source>
        <dbReference type="EMBL" id="TGK09901.1"/>
    </source>
</evidence>
<dbReference type="Gene3D" id="3.30.750.24">
    <property type="entry name" value="STAS domain"/>
    <property type="match status" value="1"/>
</dbReference>
<dbReference type="EMBL" id="RQET01000008">
    <property type="protein sequence ID" value="TGK09901.1"/>
    <property type="molecule type" value="Genomic_DNA"/>
</dbReference>
<feature type="region of interest" description="Disordered" evidence="1">
    <location>
        <begin position="149"/>
        <end position="187"/>
    </location>
</feature>
<dbReference type="InterPro" id="IPR036513">
    <property type="entry name" value="STAS_dom_sf"/>
</dbReference>
<comment type="caution">
    <text evidence="3">The sequence shown here is derived from an EMBL/GenBank/DDBJ whole genome shotgun (WGS) entry which is preliminary data.</text>
</comment>
<dbReference type="Pfam" id="PF01740">
    <property type="entry name" value="STAS"/>
    <property type="match status" value="1"/>
</dbReference>
<dbReference type="PROSITE" id="PS50801">
    <property type="entry name" value="STAS"/>
    <property type="match status" value="1"/>
</dbReference>
<keyword evidence="4" id="KW-1185">Reference proteome</keyword>
<dbReference type="GO" id="GO:0043856">
    <property type="term" value="F:anti-sigma factor antagonist activity"/>
    <property type="evidence" value="ECO:0007669"/>
    <property type="project" value="TreeGrafter"/>
</dbReference>
<evidence type="ECO:0000259" key="2">
    <source>
        <dbReference type="PROSITE" id="PS50801"/>
    </source>
</evidence>
<name>A0A4R9GDT5_9LEPT</name>
<feature type="domain" description="STAS" evidence="2">
    <location>
        <begin position="1"/>
        <end position="110"/>
    </location>
</feature>
<evidence type="ECO:0000313" key="4">
    <source>
        <dbReference type="Proteomes" id="UP000298458"/>
    </source>
</evidence>
<dbReference type="RefSeq" id="WP_135768264.1">
    <property type="nucleotide sequence ID" value="NZ_RQET01000008.1"/>
</dbReference>
<dbReference type="PANTHER" id="PTHR33495:SF2">
    <property type="entry name" value="ANTI-SIGMA FACTOR ANTAGONIST TM_1081-RELATED"/>
    <property type="match status" value="1"/>
</dbReference>
<sequence length="248" mass="28499">MELKTSRIRNILRISPVGILDSHSSPDFLRFLKSRWEEGERLFLVVCDSIPYLEEEGISCLSELKSFLKENGGQVAFSNWNNECKLILGLFGMSSSLPLFSEEKSGVEWLSSLKIEDRRSTKKTASLSELRQTKPFQFYSSSQSVSTEEKTFPEIRSLPTVEEGSSENVAPKEPEKRREESFPAENKLEQSVERIRSTQERILYCESCHSRLRIRLPGRYKCPSCGIQFDLNRMGGVRYLERLLVSPE</sequence>
<reference evidence="3" key="1">
    <citation type="journal article" date="2019" name="PLoS Negl. Trop. Dis.">
        <title>Revisiting the worldwide diversity of Leptospira species in the environment.</title>
        <authorList>
            <person name="Vincent A.T."/>
            <person name="Schiettekatte O."/>
            <person name="Bourhy P."/>
            <person name="Veyrier F.J."/>
            <person name="Picardeau M."/>
        </authorList>
    </citation>
    <scope>NUCLEOTIDE SEQUENCE [LARGE SCALE GENOMIC DNA]</scope>
    <source>
        <strain evidence="3">SSW15</strain>
    </source>
</reference>
<gene>
    <name evidence="3" type="ORF">EHO60_11065</name>
</gene>